<dbReference type="Pfam" id="PF21983">
    <property type="entry name" value="NikA-like"/>
    <property type="match status" value="1"/>
</dbReference>
<name>A0ABV6G7I3_9GAMM</name>
<evidence type="ECO:0000313" key="1">
    <source>
        <dbReference type="EMBL" id="MFC0269629.1"/>
    </source>
</evidence>
<comment type="caution">
    <text evidence="1">The sequence shown here is derived from an EMBL/GenBank/DDBJ whole genome shotgun (WGS) entry which is preliminary data.</text>
</comment>
<dbReference type="RefSeq" id="WP_019953230.1">
    <property type="nucleotide sequence ID" value="NZ_JBHLVX010000064.1"/>
</dbReference>
<accession>A0ABV6G7I3</accession>
<dbReference type="InterPro" id="IPR053842">
    <property type="entry name" value="NikA-like"/>
</dbReference>
<dbReference type="EMBL" id="JBHLVX010000064">
    <property type="protein sequence ID" value="MFC0269629.1"/>
    <property type="molecule type" value="Genomic_DNA"/>
</dbReference>
<gene>
    <name evidence="1" type="ORF">ACFFHW_16820</name>
</gene>
<keyword evidence="2" id="KW-1185">Reference proteome</keyword>
<dbReference type="Proteomes" id="UP001589814">
    <property type="component" value="Unassembled WGS sequence"/>
</dbReference>
<protein>
    <submittedName>
        <fullName evidence="1">Ribbon-helix-helix protein, CopG family</fullName>
    </submittedName>
</protein>
<proteinExistence type="predicted"/>
<reference evidence="1 2" key="1">
    <citation type="submission" date="2024-09" db="EMBL/GenBank/DDBJ databases">
        <authorList>
            <person name="Sun Q."/>
            <person name="Mori K."/>
        </authorList>
    </citation>
    <scope>NUCLEOTIDE SEQUENCE [LARGE SCALE GENOMIC DNA]</scope>
    <source>
        <strain evidence="1 2">CCM 7415</strain>
    </source>
</reference>
<organism evidence="1 2">
    <name type="scientific">Kushneria aurantia</name>
    <dbReference type="NCBI Taxonomy" id="504092"/>
    <lineage>
        <taxon>Bacteria</taxon>
        <taxon>Pseudomonadati</taxon>
        <taxon>Pseudomonadota</taxon>
        <taxon>Gammaproteobacteria</taxon>
        <taxon>Oceanospirillales</taxon>
        <taxon>Halomonadaceae</taxon>
        <taxon>Kushneria</taxon>
    </lineage>
</organism>
<sequence length="107" mass="12230">MSSPQERPVRIHRDKHLSVRLTQDEKERLEALVKATDCRSPSEFVRNTAMGYPVKSVVTHEAINELRRLGGLMKHLFLEGGRDDPDGQYLATLQELKAAIHRLGREQ</sequence>
<evidence type="ECO:0000313" key="2">
    <source>
        <dbReference type="Proteomes" id="UP001589814"/>
    </source>
</evidence>